<gene>
    <name evidence="1" type="ORF">ANCCAN_23600</name>
</gene>
<name>A0A368FIA2_ANCCA</name>
<dbReference type="OrthoDB" id="5836131at2759"/>
<proteinExistence type="predicted"/>
<dbReference type="EMBL" id="JOJR01001510">
    <property type="protein sequence ID" value="RCN30620.1"/>
    <property type="molecule type" value="Genomic_DNA"/>
</dbReference>
<reference evidence="1 2" key="1">
    <citation type="submission" date="2014-10" db="EMBL/GenBank/DDBJ databases">
        <title>Draft genome of the hookworm Ancylostoma caninum.</title>
        <authorList>
            <person name="Mitreva M."/>
        </authorList>
    </citation>
    <scope>NUCLEOTIDE SEQUENCE [LARGE SCALE GENOMIC DNA]</scope>
    <source>
        <strain evidence="1 2">Baltimore</strain>
    </source>
</reference>
<sequence>MKRSTPLLLLSDVLHEDPRTFAALISKTGVARYMTDLLASIEVDWMALSRREPEAMRSLALFKSLMSTPLLLLSDVLHEDPRTFAALISKTGVARYMTDLLASIEVDWMALSRREPEAMRSLALFKSLMIALTRLSLTESGWNALAELALPEVLAQLQMLSHPPKQVFLQPTSIKEKDTPGELYVSSFELILHLCIAICAKPKWKRLSFKILDVVHSQGELLNQLMRAEIQCRMVDYATTLVQHIWENDDTTRLVIDGDSMLNQLRARPHGADIPQKCAKKPHSFVIPSRLCPEYAR</sequence>
<accession>A0A368FIA2</accession>
<dbReference type="AlphaFoldDB" id="A0A368FIA2"/>
<evidence type="ECO:0000313" key="1">
    <source>
        <dbReference type="EMBL" id="RCN30620.1"/>
    </source>
</evidence>
<protein>
    <submittedName>
        <fullName evidence="1">Uncharacterized protein</fullName>
    </submittedName>
</protein>
<evidence type="ECO:0000313" key="2">
    <source>
        <dbReference type="Proteomes" id="UP000252519"/>
    </source>
</evidence>
<dbReference type="STRING" id="29170.A0A368FIA2"/>
<keyword evidence="2" id="KW-1185">Reference proteome</keyword>
<organism evidence="1 2">
    <name type="scientific">Ancylostoma caninum</name>
    <name type="common">Dog hookworm</name>
    <dbReference type="NCBI Taxonomy" id="29170"/>
    <lineage>
        <taxon>Eukaryota</taxon>
        <taxon>Metazoa</taxon>
        <taxon>Ecdysozoa</taxon>
        <taxon>Nematoda</taxon>
        <taxon>Chromadorea</taxon>
        <taxon>Rhabditida</taxon>
        <taxon>Rhabditina</taxon>
        <taxon>Rhabditomorpha</taxon>
        <taxon>Strongyloidea</taxon>
        <taxon>Ancylostomatidae</taxon>
        <taxon>Ancylostomatinae</taxon>
        <taxon>Ancylostoma</taxon>
    </lineage>
</organism>
<dbReference type="Proteomes" id="UP000252519">
    <property type="component" value="Unassembled WGS sequence"/>
</dbReference>
<comment type="caution">
    <text evidence="1">The sequence shown here is derived from an EMBL/GenBank/DDBJ whole genome shotgun (WGS) entry which is preliminary data.</text>
</comment>